<organism evidence="1 2">
    <name type="scientific">Holotrichia oblita</name>
    <name type="common">Chafer beetle</name>
    <dbReference type="NCBI Taxonomy" id="644536"/>
    <lineage>
        <taxon>Eukaryota</taxon>
        <taxon>Metazoa</taxon>
        <taxon>Ecdysozoa</taxon>
        <taxon>Arthropoda</taxon>
        <taxon>Hexapoda</taxon>
        <taxon>Insecta</taxon>
        <taxon>Pterygota</taxon>
        <taxon>Neoptera</taxon>
        <taxon>Endopterygota</taxon>
        <taxon>Coleoptera</taxon>
        <taxon>Polyphaga</taxon>
        <taxon>Scarabaeiformia</taxon>
        <taxon>Scarabaeidae</taxon>
        <taxon>Melolonthinae</taxon>
        <taxon>Holotrichia</taxon>
    </lineage>
</organism>
<sequence length="190" mass="20590">MQSSAGLLPKMKKHRMTEIQRVLNKAAKDLAELQLSDDDDDIADDEGLREWFEKDVSKEEEKEKEKEKEKPEKEEEEEGEEDDSDSVIINLPPDEASVAEAKPVGLAIAGAGGIAESQPVATAVVGPAGLAIARPVGTAIAGVSPDQALVPIYVEGLVKPTKKKDTTKGIKKNSETTDFLTRLISKYHQV</sequence>
<evidence type="ECO:0000313" key="2">
    <source>
        <dbReference type="Proteomes" id="UP001056778"/>
    </source>
</evidence>
<name>A0ACB9TF99_HOLOL</name>
<evidence type="ECO:0000313" key="1">
    <source>
        <dbReference type="EMBL" id="KAI4465340.1"/>
    </source>
</evidence>
<dbReference type="EMBL" id="CM043017">
    <property type="protein sequence ID" value="KAI4465340.1"/>
    <property type="molecule type" value="Genomic_DNA"/>
</dbReference>
<accession>A0ACB9TF99</accession>
<keyword evidence="2" id="KW-1185">Reference proteome</keyword>
<comment type="caution">
    <text evidence="1">The sequence shown here is derived from an EMBL/GenBank/DDBJ whole genome shotgun (WGS) entry which is preliminary data.</text>
</comment>
<dbReference type="Proteomes" id="UP001056778">
    <property type="component" value="Chromosome 3"/>
</dbReference>
<protein>
    <submittedName>
        <fullName evidence="1">Uncharacterized protein</fullName>
    </submittedName>
</protein>
<reference evidence="1" key="1">
    <citation type="submission" date="2022-04" db="EMBL/GenBank/DDBJ databases">
        <title>Chromosome-scale genome assembly of Holotrichia oblita Faldermann.</title>
        <authorList>
            <person name="Rongchong L."/>
        </authorList>
    </citation>
    <scope>NUCLEOTIDE SEQUENCE</scope>
    <source>
        <strain evidence="1">81SQS9</strain>
    </source>
</reference>
<gene>
    <name evidence="1" type="ORF">MML48_3g00008364</name>
</gene>
<proteinExistence type="predicted"/>